<protein>
    <submittedName>
        <fullName evidence="2">Uncharacterized protein</fullName>
    </submittedName>
</protein>
<name>A0AAW2IH30_9NEOP</name>
<accession>A0AAW2IH30</accession>
<feature type="compositionally biased region" description="Polar residues" evidence="1">
    <location>
        <begin position="8"/>
        <end position="27"/>
    </location>
</feature>
<reference evidence="2" key="1">
    <citation type="journal article" date="2024" name="Gigascience">
        <title>Chromosome-level genome of the poultry shaft louse Menopon gallinae provides insight into the host-switching and adaptive evolution of parasitic lice.</title>
        <authorList>
            <person name="Xu Y."/>
            <person name="Ma L."/>
            <person name="Liu S."/>
            <person name="Liang Y."/>
            <person name="Liu Q."/>
            <person name="He Z."/>
            <person name="Tian L."/>
            <person name="Duan Y."/>
            <person name="Cai W."/>
            <person name="Li H."/>
            <person name="Song F."/>
        </authorList>
    </citation>
    <scope>NUCLEOTIDE SEQUENCE</scope>
    <source>
        <strain evidence="2">Cailab_2023a</strain>
    </source>
</reference>
<sequence length="94" mass="10151">MRGDLHTASGSRNWSRADTLGSRPNQSVYRRSSSLFGLGGILASHSGAHRSDDGHSAPDLGQRTRYPGRLVSPPHPTFLPSLQCPVNVNAEPFE</sequence>
<dbReference type="EMBL" id="JARGDH010000001">
    <property type="protein sequence ID" value="KAL0280765.1"/>
    <property type="molecule type" value="Genomic_DNA"/>
</dbReference>
<evidence type="ECO:0000313" key="2">
    <source>
        <dbReference type="EMBL" id="KAL0280765.1"/>
    </source>
</evidence>
<gene>
    <name evidence="2" type="ORF">PYX00_001968</name>
</gene>
<organism evidence="2">
    <name type="scientific">Menopon gallinae</name>
    <name type="common">poultry shaft louse</name>
    <dbReference type="NCBI Taxonomy" id="328185"/>
    <lineage>
        <taxon>Eukaryota</taxon>
        <taxon>Metazoa</taxon>
        <taxon>Ecdysozoa</taxon>
        <taxon>Arthropoda</taxon>
        <taxon>Hexapoda</taxon>
        <taxon>Insecta</taxon>
        <taxon>Pterygota</taxon>
        <taxon>Neoptera</taxon>
        <taxon>Paraneoptera</taxon>
        <taxon>Psocodea</taxon>
        <taxon>Troctomorpha</taxon>
        <taxon>Phthiraptera</taxon>
        <taxon>Amblycera</taxon>
        <taxon>Menoponidae</taxon>
        <taxon>Menopon</taxon>
    </lineage>
</organism>
<feature type="region of interest" description="Disordered" evidence="1">
    <location>
        <begin position="43"/>
        <end position="77"/>
    </location>
</feature>
<evidence type="ECO:0000256" key="1">
    <source>
        <dbReference type="SAM" id="MobiDB-lite"/>
    </source>
</evidence>
<proteinExistence type="predicted"/>
<dbReference type="AlphaFoldDB" id="A0AAW2IH30"/>
<feature type="region of interest" description="Disordered" evidence="1">
    <location>
        <begin position="1"/>
        <end position="27"/>
    </location>
</feature>
<comment type="caution">
    <text evidence="2">The sequence shown here is derived from an EMBL/GenBank/DDBJ whole genome shotgun (WGS) entry which is preliminary data.</text>
</comment>